<feature type="domain" description="PD-(D/E)XK endonuclease-like" evidence="1">
    <location>
        <begin position="641"/>
        <end position="914"/>
    </location>
</feature>
<gene>
    <name evidence="2" type="ORF">V4D31_04920</name>
</gene>
<dbReference type="KEGG" id="tob:V4D31_04920"/>
<evidence type="ECO:0000313" key="2">
    <source>
        <dbReference type="EMBL" id="XCH47697.1"/>
    </source>
</evidence>
<evidence type="ECO:0000259" key="1">
    <source>
        <dbReference type="Pfam" id="PF12705"/>
    </source>
</evidence>
<sequence>MIDKLNFLKEEQIIAIDSAEDIIQKIVDIIYSDGYDYSANFIVFPGKRPSHYLKKVLAQKIRQSFIPPKVFSADEFVELLFRKTSNASPIETIEAVGIIYEICLKHNLLSPFFKKFDNFISFGFKLFNLFEELYIEEIHINKLKEVETLIDIPIKSQEKLRFLSVVYENFYEELIRKHLSTRALRYRKVADSVNLQDLEFKNLIYAGFFAFTASEKRILEKLSKSKNFYFIFQKEPEFNEKLFSKINLYSCPDTHAEVKVVGRIMEKSAIDEKTVIVLPKSDTLFPLLRQGIPFLKEENYNISMGYPLNRTPIYGFFINLFEVVNSIENNNQFYTPLYLKFILHPYTKNVLIKNSAELSRIIFHEMENLLISKEITFVELEWIEKEIPVAVASNLKDFNLTVDDIRHHIEMIHNNTIKKFTSVKNIEEFIKNCRDVLIFVYEKTTARFHPLFYPYVEAFIAQFDKILNSLIKNFQFEHLASYFNFFKNLIMFGNVPLPGTPLKGLQILGFLETRNIKFKKIIFLDLNEGIFPPLSEDYLMPYKVKKILGLPTYHDREKLIYYYFSLLIDGAEEVHLCYIKNDRNERSRFIEKIIWEAEKSISRRIDISVKSLSWAVNLTTRKPAEIYKSEETMEVINNLCFSPSAIDDYLDCGLKFYYSYVLKLKKKKELSAELEHSDIGTIVHESLKEYFKLRKNKKLNPDDFGNDIEFIVRDIFLKKYGSKITGRAYLIKLQILQRLFQLIEYYKKLSKNHRLKILEVEELVEECIFNVNFNYRIDLVESIDESISIVDYKISGTEQHYKIKFDKLDIADRESWHKYIGSLQIPLYILLYAKKHKLNVFDLKGCYFLLGKALLIDDTMRFDPLNQNDRKECLKIVSTVIEKLINEIKDKNIPFLPAFDFKSKCRLCDYQPICGTLTVPSKTSSAGPVI</sequence>
<dbReference type="Pfam" id="PF12705">
    <property type="entry name" value="PDDEXK_1"/>
    <property type="match status" value="1"/>
</dbReference>
<dbReference type="SUPFAM" id="SSF52540">
    <property type="entry name" value="P-loop containing nucleoside triphosphate hydrolases"/>
    <property type="match status" value="1"/>
</dbReference>
<protein>
    <submittedName>
        <fullName evidence="2">PD-(D/E)XK nuclease family protein</fullName>
    </submittedName>
</protein>
<accession>A0AAU8GZR4</accession>
<organism evidence="2">
    <name type="scientific">Thermodesulfovibrio obliviosus</name>
    <dbReference type="NCBI Taxonomy" id="3118332"/>
    <lineage>
        <taxon>Bacteria</taxon>
        <taxon>Pseudomonadati</taxon>
        <taxon>Nitrospirota</taxon>
        <taxon>Thermodesulfovibrionia</taxon>
        <taxon>Thermodesulfovibrionales</taxon>
        <taxon>Thermodesulfovibrionaceae</taxon>
        <taxon>Thermodesulfovibrio</taxon>
    </lineage>
</organism>
<dbReference type="AlphaFoldDB" id="A0AAU8GZR4"/>
<dbReference type="InterPro" id="IPR011604">
    <property type="entry name" value="PDDEXK-like_dom_sf"/>
</dbReference>
<dbReference type="RefSeq" id="WP_353685357.1">
    <property type="nucleotide sequence ID" value="NZ_CP144374.1"/>
</dbReference>
<reference evidence="2" key="1">
    <citation type="submission" date="2024-01" db="EMBL/GenBank/DDBJ databases">
        <title>The first autotrophic representatives of the genus Thermodesulfovibrio.</title>
        <authorList>
            <person name="Maltseva A.I."/>
            <person name="Elcheninov A.G."/>
            <person name="Kublanov I.V."/>
            <person name="Lebedinsky A.V."/>
            <person name="Frolov E.N."/>
        </authorList>
    </citation>
    <scope>NUCLEOTIDE SEQUENCE</scope>
    <source>
        <strain evidence="2">3462-1</strain>
    </source>
</reference>
<dbReference type="InterPro" id="IPR027417">
    <property type="entry name" value="P-loop_NTPase"/>
</dbReference>
<proteinExistence type="predicted"/>
<dbReference type="InterPro" id="IPR038726">
    <property type="entry name" value="PDDEXK_AddAB-type"/>
</dbReference>
<dbReference type="EMBL" id="CP144374">
    <property type="protein sequence ID" value="XCH47697.1"/>
    <property type="molecule type" value="Genomic_DNA"/>
</dbReference>
<dbReference type="Gene3D" id="3.90.320.10">
    <property type="match status" value="1"/>
</dbReference>
<name>A0AAU8GZR4_9BACT</name>